<evidence type="ECO:0000313" key="1">
    <source>
        <dbReference type="EMBL" id="MBA0786968.1"/>
    </source>
</evidence>
<dbReference type="AlphaFoldDB" id="A0A7J9FP75"/>
<organism evidence="1 2">
    <name type="scientific">Gossypium trilobum</name>
    <dbReference type="NCBI Taxonomy" id="34281"/>
    <lineage>
        <taxon>Eukaryota</taxon>
        <taxon>Viridiplantae</taxon>
        <taxon>Streptophyta</taxon>
        <taxon>Embryophyta</taxon>
        <taxon>Tracheophyta</taxon>
        <taxon>Spermatophyta</taxon>
        <taxon>Magnoliopsida</taxon>
        <taxon>eudicotyledons</taxon>
        <taxon>Gunneridae</taxon>
        <taxon>Pentapetalae</taxon>
        <taxon>rosids</taxon>
        <taxon>malvids</taxon>
        <taxon>Malvales</taxon>
        <taxon>Malvaceae</taxon>
        <taxon>Malvoideae</taxon>
        <taxon>Gossypium</taxon>
    </lineage>
</organism>
<gene>
    <name evidence="1" type="ORF">Gotri_027877</name>
</gene>
<evidence type="ECO:0000313" key="2">
    <source>
        <dbReference type="Proteomes" id="UP000593568"/>
    </source>
</evidence>
<protein>
    <submittedName>
        <fullName evidence="1">Uncharacterized protein</fullName>
    </submittedName>
</protein>
<dbReference type="EMBL" id="JABEZW010225042">
    <property type="protein sequence ID" value="MBA0786968.1"/>
    <property type="molecule type" value="Genomic_DNA"/>
</dbReference>
<keyword evidence="2" id="KW-1185">Reference proteome</keyword>
<accession>A0A7J9FP75</accession>
<name>A0A7J9FP75_9ROSI</name>
<sequence>MMQFQMYLTDLTKRSCPSQQSCRNFQIFECMLESG</sequence>
<dbReference type="Proteomes" id="UP000593568">
    <property type="component" value="Unassembled WGS sequence"/>
</dbReference>
<comment type="caution">
    <text evidence="1">The sequence shown here is derived from an EMBL/GenBank/DDBJ whole genome shotgun (WGS) entry which is preliminary data.</text>
</comment>
<proteinExistence type="predicted"/>
<reference evidence="1 2" key="1">
    <citation type="journal article" date="2019" name="Genome Biol. Evol.">
        <title>Insights into the evolution of the New World diploid cottons (Gossypium, subgenus Houzingenia) based on genome sequencing.</title>
        <authorList>
            <person name="Grover C.E."/>
            <person name="Arick M.A. 2nd"/>
            <person name="Thrash A."/>
            <person name="Conover J.L."/>
            <person name="Sanders W.S."/>
            <person name="Peterson D.G."/>
            <person name="Frelichowski J.E."/>
            <person name="Scheffler J.A."/>
            <person name="Scheffler B.E."/>
            <person name="Wendel J.F."/>
        </authorList>
    </citation>
    <scope>NUCLEOTIDE SEQUENCE [LARGE SCALE GENOMIC DNA]</scope>
    <source>
        <strain evidence="1">8</strain>
        <tissue evidence="1">Leaf</tissue>
    </source>
</reference>